<keyword evidence="4 12" id="KW-0645">Protease</keyword>
<dbReference type="InterPro" id="IPR019533">
    <property type="entry name" value="Peptidase_S26"/>
</dbReference>
<evidence type="ECO:0000256" key="12">
    <source>
        <dbReference type="RuleBase" id="RU362041"/>
    </source>
</evidence>
<evidence type="ECO:0000313" key="15">
    <source>
        <dbReference type="RefSeq" id="XP_011312465.1"/>
    </source>
</evidence>
<dbReference type="SUPFAM" id="SSF51306">
    <property type="entry name" value="LexA/Signal peptidase"/>
    <property type="match status" value="1"/>
</dbReference>
<evidence type="ECO:0000256" key="11">
    <source>
        <dbReference type="PIRSR" id="PIRSR600223-1"/>
    </source>
</evidence>
<feature type="transmembrane region" description="Helical" evidence="12">
    <location>
        <begin position="24"/>
        <end position="46"/>
    </location>
</feature>
<evidence type="ECO:0000256" key="1">
    <source>
        <dbReference type="ARBA" id="ARBA00004434"/>
    </source>
</evidence>
<evidence type="ECO:0000259" key="13">
    <source>
        <dbReference type="Pfam" id="PF10502"/>
    </source>
</evidence>
<dbReference type="AlphaFoldDB" id="A0A9R1TNN5"/>
<comment type="subcellular location">
    <subcellularLocation>
        <location evidence="1">Mitochondrion inner membrane</location>
        <topology evidence="1">Single-pass membrane protein</topology>
    </subcellularLocation>
</comment>
<feature type="active site" evidence="11">
    <location>
        <position position="99"/>
    </location>
</feature>
<dbReference type="RefSeq" id="XP_011312465.1">
    <property type="nucleotide sequence ID" value="XM_011314163.1"/>
</dbReference>
<keyword evidence="14" id="KW-1185">Reference proteome</keyword>
<feature type="domain" description="Peptidase S26" evidence="13">
    <location>
        <begin position="120"/>
        <end position="159"/>
    </location>
</feature>
<evidence type="ECO:0000256" key="10">
    <source>
        <dbReference type="ARBA" id="ARBA00023136"/>
    </source>
</evidence>
<dbReference type="NCBIfam" id="TIGR02227">
    <property type="entry name" value="sigpep_I_bact"/>
    <property type="match status" value="1"/>
</dbReference>
<comment type="subunit">
    <text evidence="3">Heterodimer of 2 subunits, IMMPL1 and IMMPL2.</text>
</comment>
<dbReference type="CDD" id="cd06530">
    <property type="entry name" value="S26_SPase_I"/>
    <property type="match status" value="1"/>
</dbReference>
<dbReference type="InterPro" id="IPR036286">
    <property type="entry name" value="LexA/Signal_pep-like_sf"/>
</dbReference>
<reference evidence="15" key="1">
    <citation type="submission" date="2025-08" db="UniProtKB">
        <authorList>
            <consortium name="RefSeq"/>
        </authorList>
    </citation>
    <scope>IDENTIFICATION</scope>
    <source>
        <strain evidence="15">USDA-PBARC FA_bdor</strain>
        <tissue evidence="15">Whole organism</tissue>
    </source>
</reference>
<organism evidence="14 15">
    <name type="scientific">Fopius arisanus</name>
    <dbReference type="NCBI Taxonomy" id="64838"/>
    <lineage>
        <taxon>Eukaryota</taxon>
        <taxon>Metazoa</taxon>
        <taxon>Ecdysozoa</taxon>
        <taxon>Arthropoda</taxon>
        <taxon>Hexapoda</taxon>
        <taxon>Insecta</taxon>
        <taxon>Pterygota</taxon>
        <taxon>Neoptera</taxon>
        <taxon>Endopterygota</taxon>
        <taxon>Hymenoptera</taxon>
        <taxon>Apocrita</taxon>
        <taxon>Ichneumonoidea</taxon>
        <taxon>Braconidae</taxon>
        <taxon>Opiinae</taxon>
        <taxon>Fopius</taxon>
    </lineage>
</organism>
<dbReference type="InterPro" id="IPR037730">
    <property type="entry name" value="IMP2"/>
</dbReference>
<dbReference type="EC" id="3.4.21.-" evidence="12"/>
<evidence type="ECO:0000256" key="9">
    <source>
        <dbReference type="ARBA" id="ARBA00023128"/>
    </source>
</evidence>
<accession>A0A9R1TNN5</accession>
<evidence type="ECO:0000256" key="7">
    <source>
        <dbReference type="ARBA" id="ARBA00022801"/>
    </source>
</evidence>
<keyword evidence="6 12" id="KW-0999">Mitochondrion inner membrane</keyword>
<dbReference type="FunFam" id="2.10.109.10:FF:000005">
    <property type="entry name" value="Mitochondrial inner membrane protease subunit"/>
    <property type="match status" value="1"/>
</dbReference>
<evidence type="ECO:0000256" key="8">
    <source>
        <dbReference type="ARBA" id="ARBA00022989"/>
    </source>
</evidence>
<keyword evidence="9 12" id="KW-0496">Mitochondrion</keyword>
<dbReference type="GeneID" id="105272195"/>
<dbReference type="GO" id="GO:0042720">
    <property type="term" value="C:mitochondrial inner membrane peptidase complex"/>
    <property type="evidence" value="ECO:0007669"/>
    <property type="project" value="InterPro"/>
</dbReference>
<dbReference type="PANTHER" id="PTHR46041">
    <property type="entry name" value="MITOCHONDRIAL INNER MEMBRANE PROTEASE SUBUNIT 2"/>
    <property type="match status" value="1"/>
</dbReference>
<evidence type="ECO:0000256" key="3">
    <source>
        <dbReference type="ARBA" id="ARBA00011805"/>
    </source>
</evidence>
<dbReference type="OrthoDB" id="9996127at2759"/>
<evidence type="ECO:0000256" key="2">
    <source>
        <dbReference type="ARBA" id="ARBA00007066"/>
    </source>
</evidence>
<sequence>MTNLNQPKSILTRKNSQLMGLSSIVRNILLGIPIGVTFVNTVGYVARVEGISMQPALNPNAKEYDYVFLNCWTVHNYNINYGEIISFKSPKNPEQKLIKRVIGLEGDEVRTIGYHTSILRVPEGHCWVEGDNTNHSVDSNTFGPLSLGLVIAKATHVVWPPSRWQHLNSLIPKHRSPLRVSKQSQPA</sequence>
<name>A0A9R1TNN5_9HYME</name>
<dbReference type="Proteomes" id="UP000694866">
    <property type="component" value="Unplaced"/>
</dbReference>
<dbReference type="Pfam" id="PF10502">
    <property type="entry name" value="Peptidase_S26"/>
    <property type="match status" value="2"/>
</dbReference>
<proteinExistence type="inferred from homology"/>
<comment type="similarity">
    <text evidence="2">Belongs to the peptidase S26 family. IMP2 subfamily.</text>
</comment>
<protein>
    <recommendedName>
        <fullName evidence="12">Mitochondrial inner membrane protease subunit</fullName>
        <ecNumber evidence="12">3.4.21.-</ecNumber>
    </recommendedName>
</protein>
<feature type="active site" evidence="11">
    <location>
        <position position="52"/>
    </location>
</feature>
<dbReference type="KEGG" id="fas:105272195"/>
<dbReference type="GO" id="GO:0006627">
    <property type="term" value="P:protein processing involved in protein targeting to mitochondrion"/>
    <property type="evidence" value="ECO:0007669"/>
    <property type="project" value="InterPro"/>
</dbReference>
<dbReference type="PRINTS" id="PR00727">
    <property type="entry name" value="LEADERPTASE"/>
</dbReference>
<dbReference type="GO" id="GO:0004252">
    <property type="term" value="F:serine-type endopeptidase activity"/>
    <property type="evidence" value="ECO:0007669"/>
    <property type="project" value="InterPro"/>
</dbReference>
<evidence type="ECO:0000256" key="5">
    <source>
        <dbReference type="ARBA" id="ARBA00022692"/>
    </source>
</evidence>
<dbReference type="PANTHER" id="PTHR46041:SF2">
    <property type="entry name" value="MITOCHONDRIAL INNER MEMBRANE PROTEASE SUBUNIT 2"/>
    <property type="match status" value="1"/>
</dbReference>
<evidence type="ECO:0000256" key="6">
    <source>
        <dbReference type="ARBA" id="ARBA00022792"/>
    </source>
</evidence>
<evidence type="ECO:0000256" key="4">
    <source>
        <dbReference type="ARBA" id="ARBA00022670"/>
    </source>
</evidence>
<dbReference type="Gene3D" id="2.10.109.10">
    <property type="entry name" value="Umud Fragment, subunit A"/>
    <property type="match status" value="1"/>
</dbReference>
<keyword evidence="5 12" id="KW-0812">Transmembrane</keyword>
<keyword evidence="7 12" id="KW-0378">Hydrolase</keyword>
<dbReference type="InterPro" id="IPR000223">
    <property type="entry name" value="Pept_S26A_signal_pept_1"/>
</dbReference>
<keyword evidence="8 12" id="KW-1133">Transmembrane helix</keyword>
<evidence type="ECO:0000313" key="14">
    <source>
        <dbReference type="Proteomes" id="UP000694866"/>
    </source>
</evidence>
<feature type="domain" description="Peptidase S26" evidence="13">
    <location>
        <begin position="25"/>
        <end position="110"/>
    </location>
</feature>
<gene>
    <name evidence="15" type="primary">LOC105272195</name>
</gene>
<dbReference type="GO" id="GO:0006465">
    <property type="term" value="P:signal peptide processing"/>
    <property type="evidence" value="ECO:0007669"/>
    <property type="project" value="InterPro"/>
</dbReference>
<keyword evidence="10 12" id="KW-0472">Membrane</keyword>